<organism evidence="2 3">
    <name type="scientific">Urbifossiella limnaea</name>
    <dbReference type="NCBI Taxonomy" id="2528023"/>
    <lineage>
        <taxon>Bacteria</taxon>
        <taxon>Pseudomonadati</taxon>
        <taxon>Planctomycetota</taxon>
        <taxon>Planctomycetia</taxon>
        <taxon>Gemmatales</taxon>
        <taxon>Gemmataceae</taxon>
        <taxon>Urbifossiella</taxon>
    </lineage>
</organism>
<name>A0A517XWE3_9BACT</name>
<dbReference type="OrthoDB" id="290434at2"/>
<evidence type="ECO:0000313" key="2">
    <source>
        <dbReference type="EMBL" id="QDU21822.1"/>
    </source>
</evidence>
<sequence>MPDATTDLVDRLLTEGPIGPAAAARLYGSYRSGRPTHPSTVVRHIQEGVRLADGTTLRLEGVRIGGRLVTSRAAVVRFVAAQQPAAAEQPAATPPRSPAQRATAADAAGERLKALGC</sequence>
<reference evidence="2 3" key="1">
    <citation type="submission" date="2019-02" db="EMBL/GenBank/DDBJ databases">
        <title>Deep-cultivation of Planctomycetes and their phenomic and genomic characterization uncovers novel biology.</title>
        <authorList>
            <person name="Wiegand S."/>
            <person name="Jogler M."/>
            <person name="Boedeker C."/>
            <person name="Pinto D."/>
            <person name="Vollmers J."/>
            <person name="Rivas-Marin E."/>
            <person name="Kohn T."/>
            <person name="Peeters S.H."/>
            <person name="Heuer A."/>
            <person name="Rast P."/>
            <person name="Oberbeckmann S."/>
            <person name="Bunk B."/>
            <person name="Jeske O."/>
            <person name="Meyerdierks A."/>
            <person name="Storesund J.E."/>
            <person name="Kallscheuer N."/>
            <person name="Luecker S."/>
            <person name="Lage O.M."/>
            <person name="Pohl T."/>
            <person name="Merkel B.J."/>
            <person name="Hornburger P."/>
            <person name="Mueller R.-W."/>
            <person name="Bruemmer F."/>
            <person name="Labrenz M."/>
            <person name="Spormann A.M."/>
            <person name="Op den Camp H."/>
            <person name="Overmann J."/>
            <person name="Amann R."/>
            <person name="Jetten M.S.M."/>
            <person name="Mascher T."/>
            <person name="Medema M.H."/>
            <person name="Devos D.P."/>
            <person name="Kaster A.-K."/>
            <person name="Ovreas L."/>
            <person name="Rohde M."/>
            <person name="Galperin M.Y."/>
            <person name="Jogler C."/>
        </authorList>
    </citation>
    <scope>NUCLEOTIDE SEQUENCE [LARGE SCALE GENOMIC DNA]</scope>
    <source>
        <strain evidence="2 3">ETA_A1</strain>
    </source>
</reference>
<proteinExistence type="predicted"/>
<dbReference type="EMBL" id="CP036273">
    <property type="protein sequence ID" value="QDU21822.1"/>
    <property type="molecule type" value="Genomic_DNA"/>
</dbReference>
<dbReference type="Pfam" id="PF07618">
    <property type="entry name" value="DUF1580"/>
    <property type="match status" value="1"/>
</dbReference>
<feature type="compositionally biased region" description="Basic and acidic residues" evidence="1">
    <location>
        <begin position="108"/>
        <end position="117"/>
    </location>
</feature>
<protein>
    <submittedName>
        <fullName evidence="2">Uncharacterized protein</fullName>
    </submittedName>
</protein>
<dbReference type="InterPro" id="IPR011474">
    <property type="entry name" value="DUF1580"/>
</dbReference>
<evidence type="ECO:0000313" key="3">
    <source>
        <dbReference type="Proteomes" id="UP000319576"/>
    </source>
</evidence>
<dbReference type="RefSeq" id="WP_145241070.1">
    <property type="nucleotide sequence ID" value="NZ_CP036273.1"/>
</dbReference>
<evidence type="ECO:0000256" key="1">
    <source>
        <dbReference type="SAM" id="MobiDB-lite"/>
    </source>
</evidence>
<keyword evidence="3" id="KW-1185">Reference proteome</keyword>
<dbReference type="Proteomes" id="UP000319576">
    <property type="component" value="Chromosome"/>
</dbReference>
<dbReference type="AlphaFoldDB" id="A0A517XWE3"/>
<feature type="region of interest" description="Disordered" evidence="1">
    <location>
        <begin position="83"/>
        <end position="117"/>
    </location>
</feature>
<gene>
    <name evidence="2" type="ORF">ETAA1_37950</name>
</gene>
<accession>A0A517XWE3</accession>
<dbReference type="KEGG" id="uli:ETAA1_37950"/>